<accession>A0ABN7WKM0</accession>
<feature type="non-terminal residue" evidence="2">
    <location>
        <position position="250"/>
    </location>
</feature>
<protein>
    <submittedName>
        <fullName evidence="2">38589_t:CDS:1</fullName>
    </submittedName>
</protein>
<sequence>VLHSNSSLCNLVKTLDSRLEKEAKWNHFFEYQTLSSCVGIASVSSEILPAIDYILLEYLIPQILSTEHIEMAQYLYFDATLVNLTVIGLDDENENIGDRFTEDVYNVKQILLKSMISKVDQINIKETWQITDKQPGNRQRKHFVIVLDSISYMCTYASEAQQDQKAPLISQPFTVPCSIAISNQSAAAKRSKFGEIWEPKDSDDSEDSEKENNSAIENLAITKHRGRPVIKRFKAATEKPCCQLYTCRGC</sequence>
<feature type="non-terminal residue" evidence="2">
    <location>
        <position position="1"/>
    </location>
</feature>
<evidence type="ECO:0000313" key="3">
    <source>
        <dbReference type="Proteomes" id="UP000789901"/>
    </source>
</evidence>
<organism evidence="2 3">
    <name type="scientific">Gigaspora margarita</name>
    <dbReference type="NCBI Taxonomy" id="4874"/>
    <lineage>
        <taxon>Eukaryota</taxon>
        <taxon>Fungi</taxon>
        <taxon>Fungi incertae sedis</taxon>
        <taxon>Mucoromycota</taxon>
        <taxon>Glomeromycotina</taxon>
        <taxon>Glomeromycetes</taxon>
        <taxon>Diversisporales</taxon>
        <taxon>Gigasporaceae</taxon>
        <taxon>Gigaspora</taxon>
    </lineage>
</organism>
<proteinExistence type="predicted"/>
<reference evidence="2 3" key="1">
    <citation type="submission" date="2021-06" db="EMBL/GenBank/DDBJ databases">
        <authorList>
            <person name="Kallberg Y."/>
            <person name="Tangrot J."/>
            <person name="Rosling A."/>
        </authorList>
    </citation>
    <scope>NUCLEOTIDE SEQUENCE [LARGE SCALE GENOMIC DNA]</scope>
    <source>
        <strain evidence="2 3">120-4 pot B 10/14</strain>
    </source>
</reference>
<gene>
    <name evidence="2" type="ORF">GMARGA_LOCUS32184</name>
</gene>
<name>A0ABN7WKM0_GIGMA</name>
<dbReference type="Proteomes" id="UP000789901">
    <property type="component" value="Unassembled WGS sequence"/>
</dbReference>
<comment type="caution">
    <text evidence="2">The sequence shown here is derived from an EMBL/GenBank/DDBJ whole genome shotgun (WGS) entry which is preliminary data.</text>
</comment>
<feature type="compositionally biased region" description="Basic and acidic residues" evidence="1">
    <location>
        <begin position="192"/>
        <end position="202"/>
    </location>
</feature>
<evidence type="ECO:0000256" key="1">
    <source>
        <dbReference type="SAM" id="MobiDB-lite"/>
    </source>
</evidence>
<feature type="region of interest" description="Disordered" evidence="1">
    <location>
        <begin position="192"/>
        <end position="217"/>
    </location>
</feature>
<keyword evidence="3" id="KW-1185">Reference proteome</keyword>
<dbReference type="EMBL" id="CAJVQB010049892">
    <property type="protein sequence ID" value="CAG8834675.1"/>
    <property type="molecule type" value="Genomic_DNA"/>
</dbReference>
<evidence type="ECO:0000313" key="2">
    <source>
        <dbReference type="EMBL" id="CAG8834675.1"/>
    </source>
</evidence>